<comment type="caution">
    <text evidence="1">The sequence shown here is derived from an EMBL/GenBank/DDBJ whole genome shotgun (WGS) entry which is preliminary data.</text>
</comment>
<proteinExistence type="predicted"/>
<evidence type="ECO:0000313" key="2">
    <source>
        <dbReference type="Proteomes" id="UP000276133"/>
    </source>
</evidence>
<organism evidence="1 2">
    <name type="scientific">Brachionus plicatilis</name>
    <name type="common">Marine rotifer</name>
    <name type="synonym">Brachionus muelleri</name>
    <dbReference type="NCBI Taxonomy" id="10195"/>
    <lineage>
        <taxon>Eukaryota</taxon>
        <taxon>Metazoa</taxon>
        <taxon>Spiralia</taxon>
        <taxon>Gnathifera</taxon>
        <taxon>Rotifera</taxon>
        <taxon>Eurotatoria</taxon>
        <taxon>Monogononta</taxon>
        <taxon>Pseudotrocha</taxon>
        <taxon>Ploima</taxon>
        <taxon>Brachionidae</taxon>
        <taxon>Brachionus</taxon>
    </lineage>
</organism>
<name>A0A3M7RLY9_BRAPC</name>
<dbReference type="AlphaFoldDB" id="A0A3M7RLY9"/>
<dbReference type="Proteomes" id="UP000276133">
    <property type="component" value="Unassembled WGS sequence"/>
</dbReference>
<protein>
    <submittedName>
        <fullName evidence="1">Uncharacterized protein</fullName>
    </submittedName>
</protein>
<gene>
    <name evidence="1" type="ORF">BpHYR1_016798</name>
</gene>
<evidence type="ECO:0000313" key="1">
    <source>
        <dbReference type="EMBL" id="RNA24328.1"/>
    </source>
</evidence>
<reference evidence="1 2" key="1">
    <citation type="journal article" date="2018" name="Sci. Rep.">
        <title>Genomic signatures of local adaptation to the degree of environmental predictability in rotifers.</title>
        <authorList>
            <person name="Franch-Gras L."/>
            <person name="Hahn C."/>
            <person name="Garcia-Roger E.M."/>
            <person name="Carmona M.J."/>
            <person name="Serra M."/>
            <person name="Gomez A."/>
        </authorList>
    </citation>
    <scope>NUCLEOTIDE SEQUENCE [LARGE SCALE GENOMIC DNA]</scope>
    <source>
        <strain evidence="1">HYR1</strain>
    </source>
</reference>
<keyword evidence="2" id="KW-1185">Reference proteome</keyword>
<dbReference type="EMBL" id="REGN01003145">
    <property type="protein sequence ID" value="RNA24328.1"/>
    <property type="molecule type" value="Genomic_DNA"/>
</dbReference>
<sequence>MCRISDSIEVLYISDIHVCSFFTDKSLNSDNYSYVIVMCEKIILLQHTVDDCLLADLLWLALKNDCACCCGGAGISMGTGMGKLRALRGALRGSM</sequence>
<accession>A0A3M7RLY9</accession>